<evidence type="ECO:0000256" key="2">
    <source>
        <dbReference type="ARBA" id="ARBA00004589"/>
    </source>
</evidence>
<evidence type="ECO:0000313" key="20">
    <source>
        <dbReference type="Proteomes" id="UP000225277"/>
    </source>
</evidence>
<dbReference type="InterPro" id="IPR049326">
    <property type="entry name" value="Rhodopsin_dom_fungi"/>
</dbReference>
<evidence type="ECO:0000259" key="18">
    <source>
        <dbReference type="Pfam" id="PF20684"/>
    </source>
</evidence>
<feature type="transmembrane region" description="Helical" evidence="15">
    <location>
        <begin position="138"/>
        <end position="157"/>
    </location>
</feature>
<feature type="transmembrane region" description="Helical" evidence="15">
    <location>
        <begin position="269"/>
        <end position="291"/>
    </location>
</feature>
<feature type="compositionally biased region" description="Low complexity" evidence="14">
    <location>
        <begin position="665"/>
        <end position="675"/>
    </location>
</feature>
<dbReference type="GO" id="GO:0098552">
    <property type="term" value="C:side of membrane"/>
    <property type="evidence" value="ECO:0007669"/>
    <property type="project" value="UniProtKB-KW"/>
</dbReference>
<keyword evidence="20" id="KW-1185">Reference proteome</keyword>
<evidence type="ECO:0000256" key="3">
    <source>
        <dbReference type="ARBA" id="ARBA00004613"/>
    </source>
</evidence>
<dbReference type="AlphaFoldDB" id="A0A2D3V480"/>
<comment type="similarity">
    <text evidence="4">Belongs to the RBT5 family.</text>
</comment>
<feature type="compositionally biased region" description="Low complexity" evidence="14">
    <location>
        <begin position="827"/>
        <end position="841"/>
    </location>
</feature>
<dbReference type="RefSeq" id="XP_023623202.1">
    <property type="nucleotide sequence ID" value="XM_023767434.1"/>
</dbReference>
<feature type="compositionally biased region" description="Polar residues" evidence="14">
    <location>
        <begin position="690"/>
        <end position="700"/>
    </location>
</feature>
<evidence type="ECO:0000256" key="14">
    <source>
        <dbReference type="SAM" id="MobiDB-lite"/>
    </source>
</evidence>
<keyword evidence="12" id="KW-0449">Lipoprotein</keyword>
<proteinExistence type="inferred from homology"/>
<keyword evidence="7 15" id="KW-0812">Transmembrane</keyword>
<feature type="transmembrane region" description="Helical" evidence="15">
    <location>
        <begin position="221"/>
        <end position="249"/>
    </location>
</feature>
<dbReference type="Pfam" id="PF20684">
    <property type="entry name" value="Fung_rhodopsin"/>
    <property type="match status" value="1"/>
</dbReference>
<comment type="subcellular location">
    <subcellularLocation>
        <location evidence="2">Membrane</location>
        <topology evidence="2">Lipid-anchor</topology>
        <topology evidence="2">GPI-anchor</topology>
    </subcellularLocation>
    <subcellularLocation>
        <location evidence="1">Membrane</location>
        <topology evidence="1">Multi-pass membrane protein</topology>
    </subcellularLocation>
    <subcellularLocation>
        <location evidence="3">Secreted</location>
    </subcellularLocation>
</comment>
<keyword evidence="5" id="KW-0964">Secreted</keyword>
<evidence type="ECO:0000256" key="7">
    <source>
        <dbReference type="ARBA" id="ARBA00022692"/>
    </source>
</evidence>
<dbReference type="Proteomes" id="UP000225277">
    <property type="component" value="Unassembled WGS sequence"/>
</dbReference>
<comment type="similarity">
    <text evidence="13">Belongs to the SAT4 family.</text>
</comment>
<keyword evidence="11" id="KW-1015">Disulfide bond</keyword>
<feature type="transmembrane region" description="Helical" evidence="15">
    <location>
        <begin position="107"/>
        <end position="126"/>
    </location>
</feature>
<feature type="domain" description="CFEM" evidence="17">
    <location>
        <begin position="33"/>
        <end position="94"/>
    </location>
</feature>
<dbReference type="InterPro" id="IPR052337">
    <property type="entry name" value="SAT4-like"/>
</dbReference>
<feature type="compositionally biased region" description="Polar residues" evidence="14">
    <location>
        <begin position="817"/>
        <end position="826"/>
    </location>
</feature>
<dbReference type="PANTHER" id="PTHR33048:SF160">
    <property type="entry name" value="SAT4 FAMILY MEMBRANE PROTEIN"/>
    <property type="match status" value="1"/>
</dbReference>
<feature type="region of interest" description="Disordered" evidence="14">
    <location>
        <begin position="595"/>
        <end position="730"/>
    </location>
</feature>
<evidence type="ECO:0000256" key="4">
    <source>
        <dbReference type="ARBA" id="ARBA00010031"/>
    </source>
</evidence>
<evidence type="ECO:0000256" key="12">
    <source>
        <dbReference type="ARBA" id="ARBA00023288"/>
    </source>
</evidence>
<dbReference type="GeneID" id="35597373"/>
<protein>
    <submittedName>
        <fullName evidence="19">Uncharacterized protein</fullName>
    </submittedName>
</protein>
<evidence type="ECO:0000256" key="5">
    <source>
        <dbReference type="ARBA" id="ARBA00022525"/>
    </source>
</evidence>
<dbReference type="Pfam" id="PF05730">
    <property type="entry name" value="CFEM"/>
    <property type="match status" value="1"/>
</dbReference>
<dbReference type="InterPro" id="IPR008427">
    <property type="entry name" value="Extracellular_membr_CFEM_dom"/>
</dbReference>
<evidence type="ECO:0000256" key="9">
    <source>
        <dbReference type="ARBA" id="ARBA00022989"/>
    </source>
</evidence>
<evidence type="ECO:0000313" key="19">
    <source>
        <dbReference type="EMBL" id="CZT16309.1"/>
    </source>
</evidence>
<dbReference type="GO" id="GO:0005576">
    <property type="term" value="C:extracellular region"/>
    <property type="evidence" value="ECO:0007669"/>
    <property type="project" value="UniProtKB-SubCell"/>
</dbReference>
<keyword evidence="6" id="KW-0325">Glycoprotein</keyword>
<evidence type="ECO:0000256" key="8">
    <source>
        <dbReference type="ARBA" id="ARBA00022729"/>
    </source>
</evidence>
<evidence type="ECO:0000256" key="16">
    <source>
        <dbReference type="SAM" id="SignalP"/>
    </source>
</evidence>
<keyword evidence="9 15" id="KW-1133">Transmembrane helix</keyword>
<evidence type="ECO:0000256" key="15">
    <source>
        <dbReference type="SAM" id="Phobius"/>
    </source>
</evidence>
<sequence length="857" mass="92391">MRYFLTAALLTPCASANLISEGFRSRTLNTTALQELPACATVCIDNVLLPASCQVDSSCFCESSSITTGFASCIEDGCRPEDWLVATRFQAETCGLPIRSRANISRGVNWAFLAIGTIFVGLRVVSRTRLLNGSGFRSDDFVVALSFAVTIALHVGLEFATKNGLGQDTYLLTTSRISEVLKWSYIGGILFQSVVILSKIAVVLLYLRIWTIDSMKKALRIQCWIVVAFLAATVLAFDLALIFQCWPIASVWNIFTGGPSSCVELQPLLYTFAGLNIFFNFVVFFLPIHSLRKLDIPWQKKAGVWSVFVMGVVVTVTSVVRLQYLVRLKDGNVTWDFQNVYMWSVIEASTSLICACMPSVTGIVQRCAGADSNGSSDDLIANSGSTTQKRLLRRGNNFYTVDRASADGAVAEISDEIFDLEKSHTIDHFQGMDVVPTGNQSRFMENLLGNDDHGDPRLDEAGIDETRIDDDIAGDNAPTTIDIGRPRHHQLKNQATDMAALLYRSKVSGFPKKVEISHDPPSEPAEARLTYRDEDNILHEVTVTDIPQPQTGPFHSGHGVRPTVLRAITEVESRTSKYVSGEFASPIYSPLYSPATPGSKLDDDAVTEAPRPQMVSASSQTDLFEPHALSPIRSDASLSSGGRDGGSIRPPPSSRSMSTQTDEQSSTSLASRTSSPAVNGLLTPPAVLSRTGSANTQDSEPVSPPPMASPGAVSMETQVGSPAPPPRDFRTATTQIDEADALLLTPKLIPDRLPSGKNVVKFPSPPSLSQHTSTQTLDLDLPFASPLSLASPLASPISAQSEASFVGLASMPSLNLTAGTQTDDNNLTPGSPLSSRRSSSTQTIGFLGLDSKRRLGI</sequence>
<evidence type="ECO:0000256" key="13">
    <source>
        <dbReference type="ARBA" id="ARBA00038359"/>
    </source>
</evidence>
<evidence type="ECO:0000259" key="17">
    <source>
        <dbReference type="Pfam" id="PF05730"/>
    </source>
</evidence>
<keyword evidence="8 16" id="KW-0732">Signal</keyword>
<keyword evidence="10 15" id="KW-0472">Membrane</keyword>
<dbReference type="EMBL" id="FJUY01000002">
    <property type="protein sequence ID" value="CZT16309.1"/>
    <property type="molecule type" value="Genomic_DNA"/>
</dbReference>
<dbReference type="OrthoDB" id="3626004at2759"/>
<dbReference type="PANTHER" id="PTHR33048">
    <property type="entry name" value="PTH11-LIKE INTEGRAL MEMBRANE PROTEIN (AFU_ORTHOLOGUE AFUA_5G11245)"/>
    <property type="match status" value="1"/>
</dbReference>
<feature type="domain" description="Rhodopsin" evidence="18">
    <location>
        <begin position="123"/>
        <end position="365"/>
    </location>
</feature>
<organism evidence="19 20">
    <name type="scientific">Ramularia collo-cygni</name>
    <dbReference type="NCBI Taxonomy" id="112498"/>
    <lineage>
        <taxon>Eukaryota</taxon>
        <taxon>Fungi</taxon>
        <taxon>Dikarya</taxon>
        <taxon>Ascomycota</taxon>
        <taxon>Pezizomycotina</taxon>
        <taxon>Dothideomycetes</taxon>
        <taxon>Dothideomycetidae</taxon>
        <taxon>Mycosphaerellales</taxon>
        <taxon>Mycosphaerellaceae</taxon>
        <taxon>Ramularia</taxon>
    </lineage>
</organism>
<feature type="signal peptide" evidence="16">
    <location>
        <begin position="1"/>
        <end position="16"/>
    </location>
</feature>
<feature type="transmembrane region" description="Helical" evidence="15">
    <location>
        <begin position="185"/>
        <end position="209"/>
    </location>
</feature>
<keyword evidence="6" id="KW-0336">GPI-anchor</keyword>
<feature type="region of interest" description="Disordered" evidence="14">
    <location>
        <begin position="817"/>
        <end position="842"/>
    </location>
</feature>
<evidence type="ECO:0000256" key="6">
    <source>
        <dbReference type="ARBA" id="ARBA00022622"/>
    </source>
</evidence>
<gene>
    <name evidence="19" type="ORF">RCC_02151</name>
</gene>
<feature type="transmembrane region" description="Helical" evidence="15">
    <location>
        <begin position="303"/>
        <end position="324"/>
    </location>
</feature>
<evidence type="ECO:0000256" key="1">
    <source>
        <dbReference type="ARBA" id="ARBA00004141"/>
    </source>
</evidence>
<accession>A0A2D3V480</accession>
<evidence type="ECO:0000256" key="11">
    <source>
        <dbReference type="ARBA" id="ARBA00023157"/>
    </source>
</evidence>
<evidence type="ECO:0000256" key="10">
    <source>
        <dbReference type="ARBA" id="ARBA00023136"/>
    </source>
</evidence>
<reference evidence="19 20" key="1">
    <citation type="submission" date="2016-03" db="EMBL/GenBank/DDBJ databases">
        <authorList>
            <person name="Ploux O."/>
        </authorList>
    </citation>
    <scope>NUCLEOTIDE SEQUENCE [LARGE SCALE GENOMIC DNA]</scope>
    <source>
        <strain evidence="19 20">URUG2</strain>
    </source>
</reference>
<feature type="chain" id="PRO_5013958273" evidence="16">
    <location>
        <begin position="17"/>
        <end position="857"/>
    </location>
</feature>
<name>A0A2D3V480_9PEZI</name>